<evidence type="ECO:0000313" key="4">
    <source>
        <dbReference type="Proteomes" id="UP001214638"/>
    </source>
</evidence>
<evidence type="ECO:0000256" key="2">
    <source>
        <dbReference type="SAM" id="Phobius"/>
    </source>
</evidence>
<dbReference type="Proteomes" id="UP001214638">
    <property type="component" value="Unassembled WGS sequence"/>
</dbReference>
<keyword evidence="4" id="KW-1185">Reference proteome</keyword>
<comment type="caution">
    <text evidence="3">The sequence shown here is derived from an EMBL/GenBank/DDBJ whole genome shotgun (WGS) entry which is preliminary data.</text>
</comment>
<keyword evidence="2" id="KW-0812">Transmembrane</keyword>
<dbReference type="KEGG" id="bdw:94337395"/>
<protein>
    <submittedName>
        <fullName evidence="3">Uncharacterized protein</fullName>
    </submittedName>
</protein>
<reference evidence="3" key="1">
    <citation type="journal article" date="2023" name="Nat. Microbiol.">
        <title>Babesia duncani multi-omics identifies virulence factors and drug targets.</title>
        <authorList>
            <person name="Singh P."/>
            <person name="Lonardi S."/>
            <person name="Liang Q."/>
            <person name="Vydyam P."/>
            <person name="Khabirova E."/>
            <person name="Fang T."/>
            <person name="Gihaz S."/>
            <person name="Thekkiniath J."/>
            <person name="Munshi M."/>
            <person name="Abel S."/>
            <person name="Ciampossin L."/>
            <person name="Batugedara G."/>
            <person name="Gupta M."/>
            <person name="Lu X.M."/>
            <person name="Lenz T."/>
            <person name="Chakravarty S."/>
            <person name="Cornillot E."/>
            <person name="Hu Y."/>
            <person name="Ma W."/>
            <person name="Gonzalez L.M."/>
            <person name="Sanchez S."/>
            <person name="Estrada K."/>
            <person name="Sanchez-Flores A."/>
            <person name="Montero E."/>
            <person name="Harb O.S."/>
            <person name="Le Roch K.G."/>
            <person name="Mamoun C.B."/>
        </authorList>
    </citation>
    <scope>NUCLEOTIDE SEQUENCE</scope>
    <source>
        <strain evidence="3">WA1</strain>
    </source>
</reference>
<dbReference type="EMBL" id="JALLKP010000004">
    <property type="protein sequence ID" value="KAK2195422.1"/>
    <property type="molecule type" value="Genomic_DNA"/>
</dbReference>
<evidence type="ECO:0000313" key="3">
    <source>
        <dbReference type="EMBL" id="KAK2195422.1"/>
    </source>
</evidence>
<gene>
    <name evidence="3" type="ORF">BdWA1_003098</name>
</gene>
<feature type="transmembrane region" description="Helical" evidence="2">
    <location>
        <begin position="155"/>
        <end position="176"/>
    </location>
</feature>
<evidence type="ECO:0000256" key="1">
    <source>
        <dbReference type="SAM" id="MobiDB-lite"/>
    </source>
</evidence>
<proteinExistence type="predicted"/>
<sequence>MPCRGYSYHKIWEISIAQHFTFKDMDDAEIAEKNFKEFDWSKSKEWLAYYQNLYPTPPLEKLEKYKRNWYRRHVNKALLELPKSDQHKAQKPTDQSASTPTKGCPNSKQAPPKPQQSTPRPPLEFCLLLTFFVCGAVIFMNCLVAVIPSVQYEKLLWLCLFSIWAALIIGACRCSGWPQINMDYVRRIAVNTSVQYICYMIAFSSIPIKAPFILPVAIAAADLILDLYSTNRHQLERLGRFVV</sequence>
<name>A0AAD9PJ44_9APIC</name>
<dbReference type="AlphaFoldDB" id="A0AAD9PJ44"/>
<feature type="transmembrane region" description="Helical" evidence="2">
    <location>
        <begin position="125"/>
        <end position="149"/>
    </location>
</feature>
<accession>A0AAD9PJ44</accession>
<dbReference type="GeneID" id="94337395"/>
<feature type="compositionally biased region" description="Polar residues" evidence="1">
    <location>
        <begin position="92"/>
        <end position="109"/>
    </location>
</feature>
<feature type="region of interest" description="Disordered" evidence="1">
    <location>
        <begin position="85"/>
        <end position="119"/>
    </location>
</feature>
<keyword evidence="2" id="KW-1133">Transmembrane helix</keyword>
<organism evidence="3 4">
    <name type="scientific">Babesia duncani</name>
    <dbReference type="NCBI Taxonomy" id="323732"/>
    <lineage>
        <taxon>Eukaryota</taxon>
        <taxon>Sar</taxon>
        <taxon>Alveolata</taxon>
        <taxon>Apicomplexa</taxon>
        <taxon>Aconoidasida</taxon>
        <taxon>Piroplasmida</taxon>
        <taxon>Babesiidae</taxon>
        <taxon>Babesia</taxon>
    </lineage>
</organism>
<keyword evidence="2" id="KW-0472">Membrane</keyword>
<dbReference type="RefSeq" id="XP_067802265.1">
    <property type="nucleotide sequence ID" value="XM_067948114.1"/>
</dbReference>